<comment type="caution">
    <text evidence="6">The sequence shown here is derived from an EMBL/GenBank/DDBJ whole genome shotgun (WGS) entry which is preliminary data.</text>
</comment>
<evidence type="ECO:0000256" key="4">
    <source>
        <dbReference type="SAM" id="Phobius"/>
    </source>
</evidence>
<dbReference type="EMBL" id="VOLT01000002">
    <property type="protein sequence ID" value="TWX70949.1"/>
    <property type="molecule type" value="Genomic_DNA"/>
</dbReference>
<dbReference type="SUPFAM" id="SSF103473">
    <property type="entry name" value="MFS general substrate transporter"/>
    <property type="match status" value="1"/>
</dbReference>
<name>A0A5C6QPY6_9GAMM</name>
<dbReference type="Pfam" id="PF06779">
    <property type="entry name" value="MFS_4"/>
    <property type="match status" value="1"/>
</dbReference>
<dbReference type="PANTHER" id="PTHR23537">
    <property type="match status" value="1"/>
</dbReference>
<feature type="transmembrane region" description="Helical" evidence="4">
    <location>
        <begin position="138"/>
        <end position="162"/>
    </location>
</feature>
<reference evidence="6 7" key="1">
    <citation type="submission" date="2019-07" db="EMBL/GenBank/DDBJ databases">
        <title>Genomes of sea-ice associated Colwellia species.</title>
        <authorList>
            <person name="Bowman J.P."/>
        </authorList>
    </citation>
    <scope>NUCLEOTIDE SEQUENCE [LARGE SCALE GENOMIC DNA]</scope>
    <source>
        <strain evidence="6 7">ACAM 459</strain>
    </source>
</reference>
<feature type="transmembrane region" description="Helical" evidence="4">
    <location>
        <begin position="207"/>
        <end position="227"/>
    </location>
</feature>
<keyword evidence="7" id="KW-1185">Reference proteome</keyword>
<accession>A0A5C6QPY6</accession>
<dbReference type="GO" id="GO:0022857">
    <property type="term" value="F:transmembrane transporter activity"/>
    <property type="evidence" value="ECO:0007669"/>
    <property type="project" value="InterPro"/>
</dbReference>
<evidence type="ECO:0000256" key="1">
    <source>
        <dbReference type="ARBA" id="ARBA00022692"/>
    </source>
</evidence>
<dbReference type="AlphaFoldDB" id="A0A5C6QPY6"/>
<feature type="transmembrane region" description="Helical" evidence="4">
    <location>
        <begin position="365"/>
        <end position="385"/>
    </location>
</feature>
<dbReference type="OrthoDB" id="9797953at2"/>
<dbReference type="GO" id="GO:0005886">
    <property type="term" value="C:plasma membrane"/>
    <property type="evidence" value="ECO:0007669"/>
    <property type="project" value="TreeGrafter"/>
</dbReference>
<feature type="transmembrane region" description="Helical" evidence="4">
    <location>
        <begin position="12"/>
        <end position="31"/>
    </location>
</feature>
<feature type="transmembrane region" description="Helical" evidence="4">
    <location>
        <begin position="331"/>
        <end position="353"/>
    </location>
</feature>
<sequence length="395" mass="43110">MAHFNRESNNAILLAGILALVVGVGVARFVFTSLLPAMLEDSINIAFAGVLASINYFGYLSGSVFSIFIKDIYTKVKYFRFGLVLCVICSFVLGLTENNIVWVIARFLAGFGAAMALVVGSAIVMLKLQSTNKTKAMGIHFSGLGFSIVITDLVMRGVFSYGGDWKDAWLILAIIGGFFSCYSAYILRFEKQPTNEVVKHKFDKSLFSPMVIILILAYFTEGVGMVVQSTFLPDIVNSLEGLSGYGGWVWLVAGIAGIPSCIIWMRLAHRFGSINIMVVAMLLQIIGILIPVFSNNIVMNLISGIFFGATFIGLVALFMNFGGQLSKNNPVFIMGALTSAYGVGQIIAPLYSVALIEQFQTYNHALYLTAFIVACGILLLTYAKFNFKEAKQCMQ</sequence>
<feature type="transmembrane region" description="Helical" evidence="4">
    <location>
        <begin position="78"/>
        <end position="95"/>
    </location>
</feature>
<dbReference type="InterPro" id="IPR020846">
    <property type="entry name" value="MFS_dom"/>
</dbReference>
<feature type="transmembrane region" description="Helical" evidence="4">
    <location>
        <begin position="101"/>
        <end position="126"/>
    </location>
</feature>
<dbReference type="InterPro" id="IPR036259">
    <property type="entry name" value="MFS_trans_sf"/>
</dbReference>
<evidence type="ECO:0000313" key="6">
    <source>
        <dbReference type="EMBL" id="TWX70949.1"/>
    </source>
</evidence>
<dbReference type="Proteomes" id="UP000321822">
    <property type="component" value="Unassembled WGS sequence"/>
</dbReference>
<dbReference type="PROSITE" id="PS50850">
    <property type="entry name" value="MFS"/>
    <property type="match status" value="1"/>
</dbReference>
<dbReference type="Gene3D" id="1.20.1250.20">
    <property type="entry name" value="MFS general substrate transporter like domains"/>
    <property type="match status" value="2"/>
</dbReference>
<dbReference type="RefSeq" id="WP_146784219.1">
    <property type="nucleotide sequence ID" value="NZ_VOLT01000002.1"/>
</dbReference>
<dbReference type="InterPro" id="IPR010645">
    <property type="entry name" value="MFS_4"/>
</dbReference>
<proteinExistence type="predicted"/>
<feature type="transmembrane region" description="Helical" evidence="4">
    <location>
        <begin position="43"/>
        <end position="69"/>
    </location>
</feature>
<evidence type="ECO:0000259" key="5">
    <source>
        <dbReference type="PROSITE" id="PS50850"/>
    </source>
</evidence>
<evidence type="ECO:0000313" key="7">
    <source>
        <dbReference type="Proteomes" id="UP000321822"/>
    </source>
</evidence>
<gene>
    <name evidence="6" type="ORF">ESZ36_04715</name>
</gene>
<evidence type="ECO:0000256" key="3">
    <source>
        <dbReference type="ARBA" id="ARBA00023136"/>
    </source>
</evidence>
<keyword evidence="3 4" id="KW-0472">Membrane</keyword>
<evidence type="ECO:0000256" key="2">
    <source>
        <dbReference type="ARBA" id="ARBA00022989"/>
    </source>
</evidence>
<feature type="transmembrane region" description="Helical" evidence="4">
    <location>
        <begin position="247"/>
        <end position="267"/>
    </location>
</feature>
<protein>
    <submittedName>
        <fullName evidence="6">YbfB/YjiJ family MFS transporter</fullName>
    </submittedName>
</protein>
<keyword evidence="1 4" id="KW-0812">Transmembrane</keyword>
<feature type="transmembrane region" description="Helical" evidence="4">
    <location>
        <begin position="274"/>
        <end position="293"/>
    </location>
</feature>
<dbReference type="PANTHER" id="PTHR23537:SF1">
    <property type="entry name" value="SUGAR TRANSPORTER"/>
    <property type="match status" value="1"/>
</dbReference>
<keyword evidence="2 4" id="KW-1133">Transmembrane helix</keyword>
<feature type="transmembrane region" description="Helical" evidence="4">
    <location>
        <begin position="168"/>
        <end position="187"/>
    </location>
</feature>
<feature type="domain" description="Major facilitator superfamily (MFS) profile" evidence="5">
    <location>
        <begin position="11"/>
        <end position="388"/>
    </location>
</feature>
<feature type="transmembrane region" description="Helical" evidence="4">
    <location>
        <begin position="299"/>
        <end position="319"/>
    </location>
</feature>
<organism evidence="6 7">
    <name type="scientific">Colwellia demingiae</name>
    <dbReference type="NCBI Taxonomy" id="89401"/>
    <lineage>
        <taxon>Bacteria</taxon>
        <taxon>Pseudomonadati</taxon>
        <taxon>Pseudomonadota</taxon>
        <taxon>Gammaproteobacteria</taxon>
        <taxon>Alteromonadales</taxon>
        <taxon>Colwelliaceae</taxon>
        <taxon>Colwellia</taxon>
    </lineage>
</organism>